<dbReference type="Proteomes" id="UP000000851">
    <property type="component" value="Chromosome"/>
</dbReference>
<dbReference type="KEGG" id="cai:Caci_4975"/>
<sequence>MNDMSSTAIEPLPHISETYAVGGDDAVPRVRLSRPVEVAVVAAVALCLTAAVVHVAMVFLYVAPSNTVSQTYRKQIDAWVYPYFEQDWRLFAPDPQSARQEISARTSTVAPDGATRLSGWIDLTAVDDAAVRHDVFPSHTAQNMLRRAWAAYADADAQGAGGQPASQRAAMLQAYLRNIAVQRASAAHHVNFSAIQLRVVTTPIAPPSLGAVPNRPAASPSSVRYLPWWQVTTHDV</sequence>
<keyword evidence="3" id="KW-1185">Reference proteome</keyword>
<protein>
    <submittedName>
        <fullName evidence="2">Uncharacterized protein</fullName>
    </submittedName>
</protein>
<reference evidence="2 3" key="1">
    <citation type="journal article" date="2009" name="Stand. Genomic Sci.">
        <title>Complete genome sequence of Catenulispora acidiphila type strain (ID 139908).</title>
        <authorList>
            <person name="Copeland A."/>
            <person name="Lapidus A."/>
            <person name="Glavina Del Rio T."/>
            <person name="Nolan M."/>
            <person name="Lucas S."/>
            <person name="Chen F."/>
            <person name="Tice H."/>
            <person name="Cheng J.F."/>
            <person name="Bruce D."/>
            <person name="Goodwin L."/>
            <person name="Pitluck S."/>
            <person name="Mikhailova N."/>
            <person name="Pati A."/>
            <person name="Ivanova N."/>
            <person name="Mavromatis K."/>
            <person name="Chen A."/>
            <person name="Palaniappan K."/>
            <person name="Chain P."/>
            <person name="Land M."/>
            <person name="Hauser L."/>
            <person name="Chang Y.J."/>
            <person name="Jeffries C.D."/>
            <person name="Chertkov O."/>
            <person name="Brettin T."/>
            <person name="Detter J.C."/>
            <person name="Han C."/>
            <person name="Ali Z."/>
            <person name="Tindall B.J."/>
            <person name="Goker M."/>
            <person name="Bristow J."/>
            <person name="Eisen J.A."/>
            <person name="Markowitz V."/>
            <person name="Hugenholtz P."/>
            <person name="Kyrpides N.C."/>
            <person name="Klenk H.P."/>
        </authorList>
    </citation>
    <scope>NUCLEOTIDE SEQUENCE [LARGE SCALE GENOMIC DNA]</scope>
    <source>
        <strain evidence="3">DSM 44928 / JCM 14897 / NBRC 102108 / NRRL B-24433 / ID139908</strain>
    </source>
</reference>
<name>C7Q399_CATAD</name>
<dbReference type="Pfam" id="PF19136">
    <property type="entry name" value="DUF5819"/>
    <property type="match status" value="1"/>
</dbReference>
<dbReference type="eggNOG" id="ENOG5033C5F">
    <property type="taxonomic scope" value="Bacteria"/>
</dbReference>
<dbReference type="InterPro" id="IPR043857">
    <property type="entry name" value="DUF5819"/>
</dbReference>
<dbReference type="HOGENOM" id="CLU_056543_1_0_11"/>
<dbReference type="InParanoid" id="C7Q399"/>
<evidence type="ECO:0000256" key="1">
    <source>
        <dbReference type="SAM" id="Phobius"/>
    </source>
</evidence>
<gene>
    <name evidence="2" type="ordered locus">Caci_4975</name>
</gene>
<dbReference type="STRING" id="479433.Caci_4975"/>
<dbReference type="AlphaFoldDB" id="C7Q399"/>
<organism evidence="2 3">
    <name type="scientific">Catenulispora acidiphila (strain DSM 44928 / JCM 14897 / NBRC 102108 / NRRL B-24433 / ID139908)</name>
    <dbReference type="NCBI Taxonomy" id="479433"/>
    <lineage>
        <taxon>Bacteria</taxon>
        <taxon>Bacillati</taxon>
        <taxon>Actinomycetota</taxon>
        <taxon>Actinomycetes</taxon>
        <taxon>Catenulisporales</taxon>
        <taxon>Catenulisporaceae</taxon>
        <taxon>Catenulispora</taxon>
    </lineage>
</organism>
<evidence type="ECO:0000313" key="3">
    <source>
        <dbReference type="Proteomes" id="UP000000851"/>
    </source>
</evidence>
<evidence type="ECO:0000313" key="2">
    <source>
        <dbReference type="EMBL" id="ACU73835.1"/>
    </source>
</evidence>
<feature type="transmembrane region" description="Helical" evidence="1">
    <location>
        <begin position="38"/>
        <end position="63"/>
    </location>
</feature>
<keyword evidence="1" id="KW-1133">Transmembrane helix</keyword>
<keyword evidence="1" id="KW-0472">Membrane</keyword>
<proteinExistence type="predicted"/>
<accession>C7Q399</accession>
<dbReference type="EMBL" id="CP001700">
    <property type="protein sequence ID" value="ACU73835.1"/>
    <property type="molecule type" value="Genomic_DNA"/>
</dbReference>
<keyword evidence="1" id="KW-0812">Transmembrane</keyword>